<proteinExistence type="predicted"/>
<dbReference type="AlphaFoldDB" id="A0A9W9SWS3"/>
<protein>
    <submittedName>
        <fullName evidence="1">Uncharacterized protein</fullName>
    </submittedName>
</protein>
<dbReference type="PANTHER" id="PTHR35395">
    <property type="entry name" value="DUF6536 DOMAIN-CONTAINING PROTEIN"/>
    <property type="match status" value="1"/>
</dbReference>
<comment type="caution">
    <text evidence="1">The sequence shown here is derived from an EMBL/GenBank/DDBJ whole genome shotgun (WGS) entry which is preliminary data.</text>
</comment>
<reference evidence="1" key="1">
    <citation type="submission" date="2022-11" db="EMBL/GenBank/DDBJ databases">
        <authorList>
            <person name="Petersen C."/>
        </authorList>
    </citation>
    <scope>NUCLEOTIDE SEQUENCE</scope>
    <source>
        <strain evidence="1">IBT 20477</strain>
    </source>
</reference>
<sequence length="86" mass="9061">MSILVGLSLRKFKSSLPLAESCSAAISAACHLPKGDCRDTAALRELMWGEAGPPADWDTDQSSHVHGHCTFTSLDAAQPSSSKAYA</sequence>
<dbReference type="PANTHER" id="PTHR35395:SF1">
    <property type="entry name" value="DUF6536 DOMAIN-CONTAINING PROTEIN"/>
    <property type="match status" value="1"/>
</dbReference>
<evidence type="ECO:0000313" key="2">
    <source>
        <dbReference type="Proteomes" id="UP001150942"/>
    </source>
</evidence>
<organism evidence="1 2">
    <name type="scientific">Penicillium cf. viridicatum</name>
    <dbReference type="NCBI Taxonomy" id="2972119"/>
    <lineage>
        <taxon>Eukaryota</taxon>
        <taxon>Fungi</taxon>
        <taxon>Dikarya</taxon>
        <taxon>Ascomycota</taxon>
        <taxon>Pezizomycotina</taxon>
        <taxon>Eurotiomycetes</taxon>
        <taxon>Eurotiomycetidae</taxon>
        <taxon>Eurotiales</taxon>
        <taxon>Aspergillaceae</taxon>
        <taxon>Penicillium</taxon>
    </lineage>
</organism>
<gene>
    <name evidence="1" type="ORF">N7449_005989</name>
</gene>
<evidence type="ECO:0000313" key="1">
    <source>
        <dbReference type="EMBL" id="KAJ5201186.1"/>
    </source>
</evidence>
<dbReference type="EMBL" id="JAPQKQ010000004">
    <property type="protein sequence ID" value="KAJ5201186.1"/>
    <property type="molecule type" value="Genomic_DNA"/>
</dbReference>
<accession>A0A9W9SWS3</accession>
<name>A0A9W9SWS3_9EURO</name>
<keyword evidence="2" id="KW-1185">Reference proteome</keyword>
<reference evidence="1" key="2">
    <citation type="journal article" date="2023" name="IMA Fungus">
        <title>Comparative genomic study of the Penicillium genus elucidates a diverse pangenome and 15 lateral gene transfer events.</title>
        <authorList>
            <person name="Petersen C."/>
            <person name="Sorensen T."/>
            <person name="Nielsen M.R."/>
            <person name="Sondergaard T.E."/>
            <person name="Sorensen J.L."/>
            <person name="Fitzpatrick D.A."/>
            <person name="Frisvad J.C."/>
            <person name="Nielsen K.L."/>
        </authorList>
    </citation>
    <scope>NUCLEOTIDE SEQUENCE</scope>
    <source>
        <strain evidence="1">IBT 20477</strain>
    </source>
</reference>
<dbReference type="Proteomes" id="UP001150942">
    <property type="component" value="Unassembled WGS sequence"/>
</dbReference>